<sequence>MEKTAPTKLKQIRVATGHLDFESDANSLATKVALAKEHELLRANLISKCPARLWSKGSYRAVCPRPILVAKYHQQRVIELSEALTIAVNDIVERWWSDPQARFFERMPLKQEEEDLLKRPDFLIENRADGQDEAAGESFLIMEINGRFSFNGTIHLAYGQEALDDMNLGGFKLASTTASSQVFDGLQSLFNTNMPVHLLIGEEAGMDIHMLIDAAKERFGIIPRLINPSDLRLEPDLQVHDKRMLGIVKQELPGLVRAEVLTPDQARALDEGIVDTFIPGTPQLHSLLQKSLSSPTLKDEYILKPIRGGKGAGIVFGDHLTPHEWNTVLGGGLQSQAAFVEGTYVVQRKVKHCLYDLVLHESGEKLHYPLVGTWHVMHGKFCGLGTWCSSGGRICAISSGGSIICSVSKIFSGGVDTTLRNKLDDEYC</sequence>
<evidence type="ECO:0000313" key="1">
    <source>
        <dbReference type="EMBL" id="TGJ80957.1"/>
    </source>
</evidence>
<dbReference type="Proteomes" id="UP000297716">
    <property type="component" value="Unassembled WGS sequence"/>
</dbReference>
<dbReference type="OrthoDB" id="2117718at2759"/>
<dbReference type="EMBL" id="SKBN01000193">
    <property type="protein sequence ID" value="TGJ80957.1"/>
    <property type="molecule type" value="Genomic_DNA"/>
</dbReference>
<dbReference type="STRING" id="37992.A0A4Z0YCX8"/>
<accession>A0A4Z0YCX8</accession>
<reference evidence="1 2" key="1">
    <citation type="submission" date="2019-03" db="EMBL/GenBank/DDBJ databases">
        <title>Draft genome sequence of Xylaria hypoxylon DSM 108379, a ubiquitous saprotrophic-parasitic fungi on hardwood.</title>
        <authorList>
            <person name="Buettner E."/>
            <person name="Leonhardt S."/>
            <person name="Gebauer A.M."/>
            <person name="Liers C."/>
            <person name="Hofrichter M."/>
            <person name="Kellner H."/>
        </authorList>
    </citation>
    <scope>NUCLEOTIDE SEQUENCE [LARGE SCALE GENOMIC DNA]</scope>
    <source>
        <strain evidence="1 2">DSM 108379</strain>
    </source>
</reference>
<organism evidence="1 2">
    <name type="scientific">Xylaria hypoxylon</name>
    <dbReference type="NCBI Taxonomy" id="37992"/>
    <lineage>
        <taxon>Eukaryota</taxon>
        <taxon>Fungi</taxon>
        <taxon>Dikarya</taxon>
        <taxon>Ascomycota</taxon>
        <taxon>Pezizomycotina</taxon>
        <taxon>Sordariomycetes</taxon>
        <taxon>Xylariomycetidae</taxon>
        <taxon>Xylariales</taxon>
        <taxon>Xylariaceae</taxon>
        <taxon>Xylaria</taxon>
    </lineage>
</organism>
<evidence type="ECO:0000313" key="2">
    <source>
        <dbReference type="Proteomes" id="UP000297716"/>
    </source>
</evidence>
<protein>
    <submittedName>
        <fullName evidence="1">Uncharacterized protein</fullName>
    </submittedName>
</protein>
<dbReference type="SUPFAM" id="SSF56059">
    <property type="entry name" value="Glutathione synthetase ATP-binding domain-like"/>
    <property type="match status" value="1"/>
</dbReference>
<keyword evidence="2" id="KW-1185">Reference proteome</keyword>
<gene>
    <name evidence="1" type="ORF">E0Z10_g7803</name>
</gene>
<comment type="caution">
    <text evidence="1">The sequence shown here is derived from an EMBL/GenBank/DDBJ whole genome shotgun (WGS) entry which is preliminary data.</text>
</comment>
<dbReference type="AlphaFoldDB" id="A0A4Z0YCX8"/>
<name>A0A4Z0YCX8_9PEZI</name>
<proteinExistence type="predicted"/>